<feature type="compositionally biased region" description="Basic and acidic residues" evidence="1">
    <location>
        <begin position="111"/>
        <end position="122"/>
    </location>
</feature>
<feature type="domain" description="Excalibur calcium-binding" evidence="2">
    <location>
        <begin position="86"/>
        <end position="122"/>
    </location>
</feature>
<sequence>MRVNRHSGRSGEQDGEVSNSVLRLAPAIGAALLAAGACVLVPPAASAAPQSAVVIAGPHDDHPIPHNRSGPREDHSSPEESESHKIYTDCDQVRAEGVGPLYRGQPGFNAHLDRDGDGIACD</sequence>
<evidence type="ECO:0000313" key="4">
    <source>
        <dbReference type="Proteomes" id="UP000702209"/>
    </source>
</evidence>
<comment type="caution">
    <text evidence="3">The sequence shown here is derived from an EMBL/GenBank/DDBJ whole genome shotgun (WGS) entry which is preliminary data.</text>
</comment>
<evidence type="ECO:0000259" key="2">
    <source>
        <dbReference type="SMART" id="SM00894"/>
    </source>
</evidence>
<protein>
    <submittedName>
        <fullName evidence="3">Excalibur calcium-binding domain-containing protein</fullName>
    </submittedName>
</protein>
<evidence type="ECO:0000313" key="3">
    <source>
        <dbReference type="EMBL" id="MBF6296376.1"/>
    </source>
</evidence>
<keyword evidence="4" id="KW-1185">Reference proteome</keyword>
<reference evidence="3 4" key="1">
    <citation type="submission" date="2020-10" db="EMBL/GenBank/DDBJ databases">
        <title>Identification of Nocardia species via Next-generation sequencing and recognition of intraspecies genetic diversity.</title>
        <authorList>
            <person name="Li P."/>
            <person name="Li P."/>
            <person name="Lu B."/>
        </authorList>
    </citation>
    <scope>NUCLEOTIDE SEQUENCE [LARGE SCALE GENOMIC DNA]</scope>
    <source>
        <strain evidence="3 4">BJ06-0157</strain>
    </source>
</reference>
<organism evidence="3 4">
    <name type="scientific">Nocardia amamiensis</name>
    <dbReference type="NCBI Taxonomy" id="404578"/>
    <lineage>
        <taxon>Bacteria</taxon>
        <taxon>Bacillati</taxon>
        <taxon>Actinomycetota</taxon>
        <taxon>Actinomycetes</taxon>
        <taxon>Mycobacteriales</taxon>
        <taxon>Nocardiaceae</taxon>
        <taxon>Nocardia</taxon>
    </lineage>
</organism>
<gene>
    <name evidence="3" type="ORF">IU459_02330</name>
</gene>
<name>A0ABS0CID4_9NOCA</name>
<dbReference type="InterPro" id="IPR008613">
    <property type="entry name" value="Excalibur_Ca-bd_domain"/>
</dbReference>
<dbReference type="SMART" id="SM00894">
    <property type="entry name" value="Excalibur"/>
    <property type="match status" value="1"/>
</dbReference>
<evidence type="ECO:0000256" key="1">
    <source>
        <dbReference type="SAM" id="MobiDB-lite"/>
    </source>
</evidence>
<proteinExistence type="predicted"/>
<feature type="region of interest" description="Disordered" evidence="1">
    <location>
        <begin position="52"/>
        <end position="122"/>
    </location>
</feature>
<dbReference type="Pfam" id="PF05901">
    <property type="entry name" value="Excalibur"/>
    <property type="match status" value="1"/>
</dbReference>
<accession>A0ABS0CID4</accession>
<feature type="compositionally biased region" description="Basic and acidic residues" evidence="1">
    <location>
        <begin position="58"/>
        <end position="94"/>
    </location>
</feature>
<dbReference type="EMBL" id="JADLQX010000001">
    <property type="protein sequence ID" value="MBF6296376.1"/>
    <property type="molecule type" value="Genomic_DNA"/>
</dbReference>
<dbReference type="Proteomes" id="UP000702209">
    <property type="component" value="Unassembled WGS sequence"/>
</dbReference>